<reference evidence="1 2" key="1">
    <citation type="submission" date="2019-08" db="EMBL/GenBank/DDBJ databases">
        <title>Complete genome sequence of Thermosulfurimonas marina SU872T, an anaerobic thermophilic chemolithoautotrophic bacterium isolated from a shallow marine hydrothermal vent.</title>
        <authorList>
            <person name="Allioux M."/>
            <person name="Jebbar M."/>
            <person name="Slobodkina G."/>
            <person name="Slobodkin A."/>
            <person name="Moalic Y."/>
            <person name="Frolova A."/>
            <person name="Shao Z."/>
            <person name="Alain K."/>
        </authorList>
    </citation>
    <scope>NUCLEOTIDE SEQUENCE [LARGE SCALE GENOMIC DNA]</scope>
    <source>
        <strain evidence="1 2">SU872</strain>
    </source>
</reference>
<dbReference type="AlphaFoldDB" id="A0A6H1WTU0"/>
<dbReference type="EMBL" id="CP042909">
    <property type="protein sequence ID" value="QJA06591.1"/>
    <property type="molecule type" value="Genomic_DNA"/>
</dbReference>
<evidence type="ECO:0000313" key="2">
    <source>
        <dbReference type="Proteomes" id="UP000501253"/>
    </source>
</evidence>
<name>A0A6H1WTU0_9BACT</name>
<dbReference type="KEGG" id="tmai:FVE67_07185"/>
<gene>
    <name evidence="1" type="ORF">FVE67_07185</name>
</gene>
<evidence type="ECO:0000313" key="1">
    <source>
        <dbReference type="EMBL" id="QJA06591.1"/>
    </source>
</evidence>
<dbReference type="Proteomes" id="UP000501253">
    <property type="component" value="Chromosome"/>
</dbReference>
<organism evidence="1 2">
    <name type="scientific">Thermosulfurimonas marina</name>
    <dbReference type="NCBI Taxonomy" id="2047767"/>
    <lineage>
        <taxon>Bacteria</taxon>
        <taxon>Pseudomonadati</taxon>
        <taxon>Thermodesulfobacteriota</taxon>
        <taxon>Thermodesulfobacteria</taxon>
        <taxon>Thermodesulfobacteriales</taxon>
        <taxon>Thermodesulfobacteriaceae</taxon>
        <taxon>Thermosulfurimonas</taxon>
    </lineage>
</organism>
<keyword evidence="2" id="KW-1185">Reference proteome</keyword>
<accession>A0A6H1WTU0</accession>
<protein>
    <submittedName>
        <fullName evidence="1">Uncharacterized protein</fullName>
    </submittedName>
</protein>
<proteinExistence type="predicted"/>
<sequence length="119" mass="13493">MKIFWDPRTPIDFTPGRSQSKVEKSFEAHLREILSPGKAPELERAFALVDEVFPLLERFAEDPLSRTQAETLAGLLEDRARELEALLSELPEGPVREAFSEAALFFGVEAEKLRKGFYV</sequence>